<evidence type="ECO:0000256" key="8">
    <source>
        <dbReference type="ARBA" id="ARBA00023015"/>
    </source>
</evidence>
<dbReference type="RefSeq" id="XP_065649812.1">
    <property type="nucleotide sequence ID" value="XM_065793740.1"/>
</dbReference>
<organism evidence="13 14">
    <name type="scientific">Hydra vulgaris</name>
    <name type="common">Hydra</name>
    <name type="synonym">Hydra attenuata</name>
    <dbReference type="NCBI Taxonomy" id="6087"/>
    <lineage>
        <taxon>Eukaryota</taxon>
        <taxon>Metazoa</taxon>
        <taxon>Cnidaria</taxon>
        <taxon>Hydrozoa</taxon>
        <taxon>Hydroidolina</taxon>
        <taxon>Anthoathecata</taxon>
        <taxon>Aplanulata</taxon>
        <taxon>Hydridae</taxon>
        <taxon>Hydra</taxon>
    </lineage>
</organism>
<feature type="active site" evidence="11">
    <location>
        <position position="119"/>
    </location>
</feature>
<keyword evidence="7" id="KW-0788">Thiol protease</keyword>
<keyword evidence="8" id="KW-0805">Transcription regulation</keyword>
<dbReference type="PRINTS" id="PR01233">
    <property type="entry name" value="JOSEPHIN"/>
</dbReference>
<evidence type="ECO:0000256" key="7">
    <source>
        <dbReference type="ARBA" id="ARBA00022807"/>
    </source>
</evidence>
<dbReference type="Proteomes" id="UP001652625">
    <property type="component" value="Chromosome 03"/>
</dbReference>
<evidence type="ECO:0000313" key="14">
    <source>
        <dbReference type="RefSeq" id="XP_065649812.1"/>
    </source>
</evidence>
<evidence type="ECO:0000259" key="12">
    <source>
        <dbReference type="PROSITE" id="PS50957"/>
    </source>
</evidence>
<evidence type="ECO:0000256" key="2">
    <source>
        <dbReference type="ARBA" id="ARBA00004123"/>
    </source>
</evidence>
<keyword evidence="5" id="KW-0833">Ubl conjugation pathway</keyword>
<proteinExistence type="predicted"/>
<dbReference type="InterPro" id="IPR006155">
    <property type="entry name" value="Josephin"/>
</dbReference>
<reference evidence="14" key="1">
    <citation type="submission" date="2025-08" db="UniProtKB">
        <authorList>
            <consortium name="RefSeq"/>
        </authorList>
    </citation>
    <scope>IDENTIFICATION</scope>
</reference>
<protein>
    <recommendedName>
        <fullName evidence="3">ubiquitinyl hydrolase 1</fullName>
        <ecNumber evidence="3">3.4.19.12</ecNumber>
    </recommendedName>
</protein>
<dbReference type="Gene3D" id="1.10.287.10">
    <property type="entry name" value="S15/NS1, RNA-binding"/>
    <property type="match status" value="1"/>
</dbReference>
<feature type="active site" evidence="11">
    <location>
        <position position="14"/>
    </location>
</feature>
<feature type="domain" description="Josephin" evidence="12">
    <location>
        <begin position="1"/>
        <end position="180"/>
    </location>
</feature>
<evidence type="ECO:0000256" key="4">
    <source>
        <dbReference type="ARBA" id="ARBA00022670"/>
    </source>
</evidence>
<dbReference type="InterPro" id="IPR033865">
    <property type="entry name" value="Ataxin-3"/>
</dbReference>
<feature type="active site" evidence="11">
    <location>
        <position position="134"/>
    </location>
</feature>
<dbReference type="PANTHER" id="PTHR14159">
    <property type="entry name" value="ATAXIN-3-RELATED"/>
    <property type="match status" value="1"/>
</dbReference>
<name>A0ABM4BL71_HYDVU</name>
<keyword evidence="9" id="KW-0804">Transcription</keyword>
<dbReference type="Gene3D" id="3.90.70.40">
    <property type="match status" value="1"/>
</dbReference>
<dbReference type="Pfam" id="PF02099">
    <property type="entry name" value="Josephin"/>
    <property type="match status" value="1"/>
</dbReference>
<dbReference type="EC" id="3.4.19.12" evidence="3"/>
<keyword evidence="13" id="KW-1185">Reference proteome</keyword>
<comment type="catalytic activity">
    <reaction evidence="1">
        <text>Thiol-dependent hydrolysis of ester, thioester, amide, peptide and isopeptide bonds formed by the C-terminal Gly of ubiquitin (a 76-residue protein attached to proteins as an intracellular targeting signal).</text>
        <dbReference type="EC" id="3.4.19.12"/>
    </reaction>
</comment>
<dbReference type="SMART" id="SM01246">
    <property type="entry name" value="Josephin"/>
    <property type="match status" value="1"/>
</dbReference>
<evidence type="ECO:0000256" key="1">
    <source>
        <dbReference type="ARBA" id="ARBA00000707"/>
    </source>
</evidence>
<keyword evidence="4" id="KW-0645">Protease</keyword>
<evidence type="ECO:0000256" key="11">
    <source>
        <dbReference type="PROSITE-ProRule" id="PRU00331"/>
    </source>
</evidence>
<evidence type="ECO:0000256" key="5">
    <source>
        <dbReference type="ARBA" id="ARBA00022786"/>
    </source>
</evidence>
<evidence type="ECO:0000313" key="13">
    <source>
        <dbReference type="Proteomes" id="UP001652625"/>
    </source>
</evidence>
<comment type="subcellular location">
    <subcellularLocation>
        <location evidence="2">Nucleus</location>
    </subcellularLocation>
</comment>
<gene>
    <name evidence="14" type="primary">LOC100199207</name>
</gene>
<evidence type="ECO:0000256" key="10">
    <source>
        <dbReference type="ARBA" id="ARBA00023242"/>
    </source>
</evidence>
<dbReference type="PROSITE" id="PS50957">
    <property type="entry name" value="JOSEPHIN"/>
    <property type="match status" value="1"/>
</dbReference>
<keyword evidence="10" id="KW-0539">Nucleus</keyword>
<dbReference type="GeneID" id="100199207"/>
<evidence type="ECO:0000256" key="6">
    <source>
        <dbReference type="ARBA" id="ARBA00022801"/>
    </source>
</evidence>
<sequence>MESIFHEKQEGSLCAQHCLNSLLQGPYFNAVDLASFAHELDEAERSTMAEGNIDSLEYKEFIKQPSFNMDDSGYFSIQVICKALSVWNLDVIPFNSNEAENARKNPVDETAYICNQQNHWLTIRKLGKQWFNLNSIKAWPELISDTYLSMLLAQLQTEGYSIFVIRGVFPECEAEQLFFLCGGVTKQDYELFDAKQRSLIKTHSKKNNKALEAEKCCNSFEEEVNPDLLRNKRVEYFEKQLHLTDATDKNFTFNSPDFKNELTDEEKLKAAIEMSLQPIE</sequence>
<evidence type="ECO:0000256" key="3">
    <source>
        <dbReference type="ARBA" id="ARBA00012759"/>
    </source>
</evidence>
<evidence type="ECO:0000256" key="9">
    <source>
        <dbReference type="ARBA" id="ARBA00023163"/>
    </source>
</evidence>
<keyword evidence="6 11" id="KW-0378">Hydrolase</keyword>
<accession>A0ABM4BL71</accession>
<dbReference type="PANTHER" id="PTHR14159:SF0">
    <property type="entry name" value="ATAXIN-3-RELATED"/>
    <property type="match status" value="1"/>
</dbReference>